<dbReference type="AlphaFoldDB" id="A0A382NLG0"/>
<evidence type="ECO:0000313" key="1">
    <source>
        <dbReference type="EMBL" id="SVC61490.1"/>
    </source>
</evidence>
<sequence>MQKETSNLESSVRERRRNLRRRDALEILLKARDGLIAEMAEEIRLRKDAFIDSSGDHNVLGFEFQEIEDRYTARLHSLNSILENLEYRRPRLAHRIETLSSTRESLKKDLNDLVCRFDQWDLVDVNVSEMIDSTLLAVVSFTADDYGE</sequence>
<name>A0A382NLG0_9ZZZZ</name>
<organism evidence="1">
    <name type="scientific">marine metagenome</name>
    <dbReference type="NCBI Taxonomy" id="408172"/>
    <lineage>
        <taxon>unclassified sequences</taxon>
        <taxon>metagenomes</taxon>
        <taxon>ecological metagenomes</taxon>
    </lineage>
</organism>
<dbReference type="EMBL" id="UINC01101001">
    <property type="protein sequence ID" value="SVC61490.1"/>
    <property type="molecule type" value="Genomic_DNA"/>
</dbReference>
<protein>
    <submittedName>
        <fullName evidence="1">Uncharacterized protein</fullName>
    </submittedName>
</protein>
<accession>A0A382NLG0</accession>
<gene>
    <name evidence="1" type="ORF">METZ01_LOCUS314344</name>
</gene>
<reference evidence="1" key="1">
    <citation type="submission" date="2018-05" db="EMBL/GenBank/DDBJ databases">
        <authorList>
            <person name="Lanie J.A."/>
            <person name="Ng W.-L."/>
            <person name="Kazmierczak K.M."/>
            <person name="Andrzejewski T.M."/>
            <person name="Davidsen T.M."/>
            <person name="Wayne K.J."/>
            <person name="Tettelin H."/>
            <person name="Glass J.I."/>
            <person name="Rusch D."/>
            <person name="Podicherti R."/>
            <person name="Tsui H.-C.T."/>
            <person name="Winkler M.E."/>
        </authorList>
    </citation>
    <scope>NUCLEOTIDE SEQUENCE</scope>
</reference>
<proteinExistence type="predicted"/>